<gene>
    <name evidence="11" type="primary">LOC115623177</name>
</gene>
<keyword evidence="3 8" id="KW-0812">Transmembrane</keyword>
<evidence type="ECO:0000256" key="6">
    <source>
        <dbReference type="SAM" id="Coils"/>
    </source>
</evidence>
<keyword evidence="4 8" id="KW-1133">Transmembrane helix</keyword>
<dbReference type="RefSeq" id="XP_030373257.1">
    <property type="nucleotide sequence ID" value="XM_030517397.1"/>
</dbReference>
<dbReference type="GO" id="GO:0033149">
    <property type="term" value="F:FFAT motif binding"/>
    <property type="evidence" value="ECO:0007669"/>
    <property type="project" value="TreeGrafter"/>
</dbReference>
<dbReference type="AlphaFoldDB" id="A0A6J2TE44"/>
<feature type="transmembrane region" description="Helical" evidence="8">
    <location>
        <begin position="215"/>
        <end position="234"/>
    </location>
</feature>
<dbReference type="InterPro" id="IPR016763">
    <property type="entry name" value="VAP"/>
</dbReference>
<dbReference type="PROSITE" id="PS50202">
    <property type="entry name" value="MSP"/>
    <property type="match status" value="1"/>
</dbReference>
<dbReference type="InterPro" id="IPR000535">
    <property type="entry name" value="MSP_dom"/>
</dbReference>
<dbReference type="PANTHER" id="PTHR10809">
    <property type="entry name" value="VESICLE-ASSOCIATED MEMBRANE PROTEIN-ASSOCIATED PROTEIN"/>
    <property type="match status" value="1"/>
</dbReference>
<evidence type="ECO:0000259" key="9">
    <source>
        <dbReference type="PROSITE" id="PS50202"/>
    </source>
</evidence>
<evidence type="ECO:0000256" key="3">
    <source>
        <dbReference type="ARBA" id="ARBA00022692"/>
    </source>
</evidence>
<name>A0A6J2TE44_DROLE</name>
<dbReference type="GO" id="GO:0061817">
    <property type="term" value="P:endoplasmic reticulum-plasma membrane tethering"/>
    <property type="evidence" value="ECO:0007669"/>
    <property type="project" value="TreeGrafter"/>
</dbReference>
<dbReference type="OrthoDB" id="264603at2759"/>
<evidence type="ECO:0000256" key="2">
    <source>
        <dbReference type="ARBA" id="ARBA00008932"/>
    </source>
</evidence>
<keyword evidence="6" id="KW-0175">Coiled coil</keyword>
<comment type="similarity">
    <text evidence="2">Belongs to the VAMP-associated protein (VAP) (TC 9.B.17) family.</text>
</comment>
<protein>
    <submittedName>
        <fullName evidence="11">Vesicle-associated membrane protein-associated protein A</fullName>
    </submittedName>
</protein>
<dbReference type="SUPFAM" id="SSF49354">
    <property type="entry name" value="PapD-like"/>
    <property type="match status" value="1"/>
</dbReference>
<sequence>MARKPEMLLLQPADELVFKGPFNRSVCQNILLTNPNKQVWVSFKMKTTSPRLFYVRPNIGIIGPGKSLNIEIYMQPMVQSEVKQKRHKFLIQAALATENIELQEFWKALKPEQIWDTRVKCELLSSKNNNDKEDDSETLREAGGLDTKISSREDSDCEAKDAEPAKVDKLKQKISVLEEERLYMKQELKTLRKAKDEPNTSAVGGAMVQLKRRKLFYWIATILSMICAIVGFILGKHYYM</sequence>
<evidence type="ECO:0000313" key="10">
    <source>
        <dbReference type="Proteomes" id="UP000504634"/>
    </source>
</evidence>
<evidence type="ECO:0000256" key="8">
    <source>
        <dbReference type="SAM" id="Phobius"/>
    </source>
</evidence>
<keyword evidence="10" id="KW-1185">Reference proteome</keyword>
<dbReference type="GeneID" id="115623177"/>
<dbReference type="InterPro" id="IPR013783">
    <property type="entry name" value="Ig-like_fold"/>
</dbReference>
<feature type="domain" description="MSP" evidence="9">
    <location>
        <begin position="7"/>
        <end position="124"/>
    </location>
</feature>
<dbReference type="GO" id="GO:0005886">
    <property type="term" value="C:plasma membrane"/>
    <property type="evidence" value="ECO:0007669"/>
    <property type="project" value="TreeGrafter"/>
</dbReference>
<dbReference type="GO" id="GO:0090158">
    <property type="term" value="P:endoplasmic reticulum membrane organization"/>
    <property type="evidence" value="ECO:0007669"/>
    <property type="project" value="TreeGrafter"/>
</dbReference>
<feature type="region of interest" description="Disordered" evidence="7">
    <location>
        <begin position="127"/>
        <end position="163"/>
    </location>
</feature>
<keyword evidence="5 8" id="KW-0472">Membrane</keyword>
<feature type="compositionally biased region" description="Basic and acidic residues" evidence="7">
    <location>
        <begin position="149"/>
        <end position="163"/>
    </location>
</feature>
<evidence type="ECO:0000256" key="1">
    <source>
        <dbReference type="ARBA" id="ARBA00004211"/>
    </source>
</evidence>
<accession>A0A6J2TE44</accession>
<comment type="subcellular location">
    <subcellularLocation>
        <location evidence="1">Membrane</location>
        <topology evidence="1">Single-pass type IV membrane protein</topology>
    </subcellularLocation>
</comment>
<reference evidence="11" key="1">
    <citation type="submission" date="2025-08" db="UniProtKB">
        <authorList>
            <consortium name="RefSeq"/>
        </authorList>
    </citation>
    <scope>IDENTIFICATION</scope>
    <source>
        <strain evidence="11">11010-0011.00</strain>
        <tissue evidence="11">Whole body</tissue>
    </source>
</reference>
<evidence type="ECO:0000256" key="5">
    <source>
        <dbReference type="ARBA" id="ARBA00023136"/>
    </source>
</evidence>
<dbReference type="PANTHER" id="PTHR10809:SF6">
    <property type="entry name" value="AT11025P-RELATED"/>
    <property type="match status" value="1"/>
</dbReference>
<feature type="coiled-coil region" evidence="6">
    <location>
        <begin position="167"/>
        <end position="194"/>
    </location>
</feature>
<dbReference type="Proteomes" id="UP000504634">
    <property type="component" value="Unplaced"/>
</dbReference>
<dbReference type="Gene3D" id="2.60.40.10">
    <property type="entry name" value="Immunoglobulins"/>
    <property type="match status" value="1"/>
</dbReference>
<dbReference type="InterPro" id="IPR008962">
    <property type="entry name" value="PapD-like_sf"/>
</dbReference>
<evidence type="ECO:0000256" key="7">
    <source>
        <dbReference type="SAM" id="MobiDB-lite"/>
    </source>
</evidence>
<dbReference type="GO" id="GO:0005789">
    <property type="term" value="C:endoplasmic reticulum membrane"/>
    <property type="evidence" value="ECO:0007669"/>
    <property type="project" value="InterPro"/>
</dbReference>
<organism evidence="10 11">
    <name type="scientific">Drosophila lebanonensis</name>
    <name type="common">Fruit fly</name>
    <name type="synonym">Scaptodrosophila lebanonensis</name>
    <dbReference type="NCBI Taxonomy" id="7225"/>
    <lineage>
        <taxon>Eukaryota</taxon>
        <taxon>Metazoa</taxon>
        <taxon>Ecdysozoa</taxon>
        <taxon>Arthropoda</taxon>
        <taxon>Hexapoda</taxon>
        <taxon>Insecta</taxon>
        <taxon>Pterygota</taxon>
        <taxon>Neoptera</taxon>
        <taxon>Endopterygota</taxon>
        <taxon>Diptera</taxon>
        <taxon>Brachycera</taxon>
        <taxon>Muscomorpha</taxon>
        <taxon>Ephydroidea</taxon>
        <taxon>Drosophilidae</taxon>
        <taxon>Scaptodrosophila</taxon>
    </lineage>
</organism>
<proteinExistence type="inferred from homology"/>
<evidence type="ECO:0000313" key="11">
    <source>
        <dbReference type="RefSeq" id="XP_030373257.1"/>
    </source>
</evidence>
<dbReference type="Pfam" id="PF00635">
    <property type="entry name" value="Motile_Sperm"/>
    <property type="match status" value="1"/>
</dbReference>
<evidence type="ECO:0000256" key="4">
    <source>
        <dbReference type="ARBA" id="ARBA00022989"/>
    </source>
</evidence>